<dbReference type="Gene3D" id="3.30.450.20">
    <property type="entry name" value="PAS domain"/>
    <property type="match status" value="2"/>
</dbReference>
<protein>
    <recommendedName>
        <fullName evidence="3">histidine kinase</fullName>
        <ecNumber evidence="3">2.7.13.3</ecNumber>
    </recommendedName>
</protein>
<proteinExistence type="predicted"/>
<dbReference type="InterPro" id="IPR004358">
    <property type="entry name" value="Sig_transdc_His_kin-like_C"/>
</dbReference>
<dbReference type="Pfam" id="PF14689">
    <property type="entry name" value="SPOB_a"/>
    <property type="match status" value="1"/>
</dbReference>
<dbReference type="PROSITE" id="PS50109">
    <property type="entry name" value="HIS_KIN"/>
    <property type="match status" value="1"/>
</dbReference>
<name>A0A2N7S5W2_9MICC</name>
<dbReference type="Gene3D" id="3.30.565.10">
    <property type="entry name" value="Histidine kinase-like ATPase, C-terminal domain"/>
    <property type="match status" value="1"/>
</dbReference>
<dbReference type="InterPro" id="IPR033463">
    <property type="entry name" value="sCache_3"/>
</dbReference>
<dbReference type="Pfam" id="PF17203">
    <property type="entry name" value="sCache_3_2"/>
    <property type="match status" value="1"/>
</dbReference>
<dbReference type="RefSeq" id="WP_102598038.1">
    <property type="nucleotide sequence ID" value="NZ_PNQX01000001.1"/>
</dbReference>
<keyword evidence="7 14" id="KW-0812">Transmembrane</keyword>
<dbReference type="AlphaFoldDB" id="A0A2N7S5W2"/>
<dbReference type="Proteomes" id="UP000235739">
    <property type="component" value="Unassembled WGS sequence"/>
</dbReference>
<dbReference type="InterPro" id="IPR036890">
    <property type="entry name" value="HATPase_C_sf"/>
</dbReference>
<dbReference type="GO" id="GO:0005886">
    <property type="term" value="C:plasma membrane"/>
    <property type="evidence" value="ECO:0007669"/>
    <property type="project" value="UniProtKB-SubCell"/>
</dbReference>
<evidence type="ECO:0000256" key="2">
    <source>
        <dbReference type="ARBA" id="ARBA00004651"/>
    </source>
</evidence>
<dbReference type="SUPFAM" id="SSF55890">
    <property type="entry name" value="Sporulation response regulatory protein Spo0B"/>
    <property type="match status" value="1"/>
</dbReference>
<dbReference type="EMBL" id="PNQX01000001">
    <property type="protein sequence ID" value="PMQ21529.1"/>
    <property type="molecule type" value="Genomic_DNA"/>
</dbReference>
<dbReference type="PANTHER" id="PTHR45436:SF5">
    <property type="entry name" value="SENSOR HISTIDINE KINASE TRCS"/>
    <property type="match status" value="1"/>
</dbReference>
<evidence type="ECO:0000256" key="14">
    <source>
        <dbReference type="SAM" id="Phobius"/>
    </source>
</evidence>
<dbReference type="SUPFAM" id="SSF55874">
    <property type="entry name" value="ATPase domain of HSP90 chaperone/DNA topoisomerase II/histidine kinase"/>
    <property type="match status" value="1"/>
</dbReference>
<gene>
    <name evidence="16" type="ORF">CIK84_08310</name>
</gene>
<evidence type="ECO:0000256" key="13">
    <source>
        <dbReference type="ARBA" id="ARBA00023136"/>
    </source>
</evidence>
<evidence type="ECO:0000256" key="11">
    <source>
        <dbReference type="ARBA" id="ARBA00022989"/>
    </source>
</evidence>
<evidence type="ECO:0000256" key="3">
    <source>
        <dbReference type="ARBA" id="ARBA00012438"/>
    </source>
</evidence>
<sequence length="536" mass="57686">MGAVRFWLANLYTRRKLTLAGQYLILQLLIIAVVLAGVITVSLTQATNNFEKIEGRRSLSAAESLAANPLLRVLLPEAEPEMGSALPAMGESVRSTSGLQFVTIADPRGTVVTSSYPDEVGTSILHPESAVTEGRGWTGEIWRNGNHVLIAQVPVLDDEGKMVGIISAGQGYPSTTEMIQEIAPSALITLVISLLLGTTGSVLLARWVKHQTRGLEPREIAELFEHREALLHGVKEGIISVSPDSRVMLANDVAIELLQLPSHCVGKTLDELDVVPQVRHALTTSQELPDRQFLVGERVLVFNRMPVKTARRDLGSVTTFRDKTELTLLEQELGDSKATADMLRAQTHEFANQLHAISGLIQLGEYDEVVGFIDGVSFSRSKIFEDVSACIAEPTIAALLIAKSSVAAERGVHLKMAPSSTLGRCEDQLARDLTTVIGNLVDNAMDAAAAAANPEIQVGIEETSELVRITVRDNGEGIAEDAMDEIFTQGFSTKDSAVSGGRGFGLAISRLVCRRRGGELAAANVQGARFTATLRK</sequence>
<dbReference type="InterPro" id="IPR016120">
    <property type="entry name" value="Sig_transdc_His_kin_SpoOB"/>
</dbReference>
<feature type="domain" description="Histidine kinase" evidence="15">
    <location>
        <begin position="433"/>
        <end position="536"/>
    </location>
</feature>
<evidence type="ECO:0000313" key="16">
    <source>
        <dbReference type="EMBL" id="PMQ21529.1"/>
    </source>
</evidence>
<dbReference type="InterPro" id="IPR029151">
    <property type="entry name" value="Sensor-like_sf"/>
</dbReference>
<comment type="subcellular location">
    <subcellularLocation>
        <location evidence="2">Cell membrane</location>
        <topology evidence="2">Multi-pass membrane protein</topology>
    </subcellularLocation>
</comment>
<keyword evidence="10" id="KW-0067">ATP-binding</keyword>
<dbReference type="Gene3D" id="1.10.287.130">
    <property type="match status" value="1"/>
</dbReference>
<evidence type="ECO:0000313" key="17">
    <source>
        <dbReference type="Proteomes" id="UP000235739"/>
    </source>
</evidence>
<evidence type="ECO:0000256" key="1">
    <source>
        <dbReference type="ARBA" id="ARBA00000085"/>
    </source>
</evidence>
<dbReference type="InterPro" id="IPR003594">
    <property type="entry name" value="HATPase_dom"/>
</dbReference>
<evidence type="ECO:0000256" key="4">
    <source>
        <dbReference type="ARBA" id="ARBA00022475"/>
    </source>
</evidence>
<evidence type="ECO:0000256" key="9">
    <source>
        <dbReference type="ARBA" id="ARBA00022777"/>
    </source>
</evidence>
<evidence type="ECO:0000256" key="8">
    <source>
        <dbReference type="ARBA" id="ARBA00022741"/>
    </source>
</evidence>
<keyword evidence="5" id="KW-0597">Phosphoprotein</keyword>
<dbReference type="InterPro" id="IPR005467">
    <property type="entry name" value="His_kinase_dom"/>
</dbReference>
<evidence type="ECO:0000256" key="5">
    <source>
        <dbReference type="ARBA" id="ARBA00022553"/>
    </source>
</evidence>
<dbReference type="PRINTS" id="PR00344">
    <property type="entry name" value="BCTRLSENSOR"/>
</dbReference>
<dbReference type="GO" id="GO:0005524">
    <property type="term" value="F:ATP binding"/>
    <property type="evidence" value="ECO:0007669"/>
    <property type="project" value="UniProtKB-KW"/>
</dbReference>
<dbReference type="SUPFAM" id="SSF103190">
    <property type="entry name" value="Sensory domain-like"/>
    <property type="match status" value="1"/>
</dbReference>
<evidence type="ECO:0000259" key="15">
    <source>
        <dbReference type="PROSITE" id="PS50109"/>
    </source>
</evidence>
<dbReference type="PANTHER" id="PTHR45436">
    <property type="entry name" value="SENSOR HISTIDINE KINASE YKOH"/>
    <property type="match status" value="1"/>
</dbReference>
<reference evidence="16 17" key="1">
    <citation type="journal article" date="2017" name="Elife">
        <title>Extensive horizontal gene transfer in cheese-associated bacteria.</title>
        <authorList>
            <person name="Bonham K.S."/>
            <person name="Wolfe B.E."/>
            <person name="Dutton R.J."/>
        </authorList>
    </citation>
    <scope>NUCLEOTIDE SEQUENCE [LARGE SCALE GENOMIC DNA]</scope>
    <source>
        <strain evidence="16 17">JB182</strain>
    </source>
</reference>
<organism evidence="16 17">
    <name type="scientific">Glutamicibacter arilaitensis</name>
    <dbReference type="NCBI Taxonomy" id="256701"/>
    <lineage>
        <taxon>Bacteria</taxon>
        <taxon>Bacillati</taxon>
        <taxon>Actinomycetota</taxon>
        <taxon>Actinomycetes</taxon>
        <taxon>Micrococcales</taxon>
        <taxon>Micrococcaceae</taxon>
        <taxon>Glutamicibacter</taxon>
    </lineage>
</organism>
<feature type="transmembrane region" description="Helical" evidence="14">
    <location>
        <begin position="20"/>
        <end position="43"/>
    </location>
</feature>
<dbReference type="CDD" id="cd18773">
    <property type="entry name" value="PDC1_HK_sensor"/>
    <property type="match status" value="1"/>
</dbReference>
<dbReference type="SMART" id="SM00387">
    <property type="entry name" value="HATPase_c"/>
    <property type="match status" value="1"/>
</dbReference>
<evidence type="ECO:0000256" key="12">
    <source>
        <dbReference type="ARBA" id="ARBA00023012"/>
    </source>
</evidence>
<keyword evidence="9 16" id="KW-0418">Kinase</keyword>
<keyword evidence="8" id="KW-0547">Nucleotide-binding</keyword>
<accession>A0A2N7S5W2</accession>
<keyword evidence="11 14" id="KW-1133">Transmembrane helix</keyword>
<dbReference type="InterPro" id="IPR050428">
    <property type="entry name" value="TCS_sensor_his_kinase"/>
</dbReference>
<keyword evidence="12" id="KW-0902">Two-component regulatory system</keyword>
<evidence type="ECO:0000256" key="7">
    <source>
        <dbReference type="ARBA" id="ARBA00022692"/>
    </source>
</evidence>
<keyword evidence="6" id="KW-0808">Transferase</keyword>
<dbReference type="EC" id="2.7.13.3" evidence="3"/>
<comment type="caution">
    <text evidence="16">The sequence shown here is derived from an EMBL/GenBank/DDBJ whole genome shotgun (WGS) entry which is preliminary data.</text>
</comment>
<keyword evidence="4" id="KW-1003">Cell membrane</keyword>
<evidence type="ECO:0000256" key="10">
    <source>
        <dbReference type="ARBA" id="ARBA00022840"/>
    </source>
</evidence>
<comment type="catalytic activity">
    <reaction evidence="1">
        <text>ATP + protein L-histidine = ADP + protein N-phospho-L-histidine.</text>
        <dbReference type="EC" id="2.7.13.3"/>
    </reaction>
</comment>
<dbReference type="Pfam" id="PF02518">
    <property type="entry name" value="HATPase_c"/>
    <property type="match status" value="1"/>
</dbReference>
<dbReference type="InterPro" id="IPR039506">
    <property type="entry name" value="SPOB_a"/>
</dbReference>
<keyword evidence="13 14" id="KW-0472">Membrane</keyword>
<evidence type="ECO:0000256" key="6">
    <source>
        <dbReference type="ARBA" id="ARBA00022679"/>
    </source>
</evidence>
<dbReference type="GO" id="GO:0000155">
    <property type="term" value="F:phosphorelay sensor kinase activity"/>
    <property type="evidence" value="ECO:0007669"/>
    <property type="project" value="InterPro"/>
</dbReference>